<keyword evidence="15" id="KW-1185">Reference proteome</keyword>
<dbReference type="Gene3D" id="1.10.287.70">
    <property type="match status" value="1"/>
</dbReference>
<evidence type="ECO:0000256" key="10">
    <source>
        <dbReference type="ARBA" id="ARBA00023136"/>
    </source>
</evidence>
<dbReference type="PANTHER" id="PTHR11537">
    <property type="entry name" value="VOLTAGE-GATED POTASSIUM CHANNEL"/>
    <property type="match status" value="1"/>
</dbReference>
<evidence type="ECO:0000256" key="7">
    <source>
        <dbReference type="ARBA" id="ARBA00022958"/>
    </source>
</evidence>
<dbReference type="InterPro" id="IPR003131">
    <property type="entry name" value="T1-type_BTB"/>
</dbReference>
<keyword evidence="6" id="KW-0851">Voltage-gated channel</keyword>
<keyword evidence="4 12" id="KW-0812">Transmembrane</keyword>
<dbReference type="SMART" id="SM00225">
    <property type="entry name" value="BTB"/>
    <property type="match status" value="1"/>
</dbReference>
<dbReference type="GO" id="GO:0001508">
    <property type="term" value="P:action potential"/>
    <property type="evidence" value="ECO:0007669"/>
    <property type="project" value="TreeGrafter"/>
</dbReference>
<dbReference type="SUPFAM" id="SSF54695">
    <property type="entry name" value="POZ domain"/>
    <property type="match status" value="1"/>
</dbReference>
<dbReference type="CDD" id="cd18317">
    <property type="entry name" value="BTB_POZ_Kv"/>
    <property type="match status" value="1"/>
</dbReference>
<dbReference type="InterPro" id="IPR028325">
    <property type="entry name" value="VG_K_chnl"/>
</dbReference>
<evidence type="ECO:0000256" key="11">
    <source>
        <dbReference type="ARBA" id="ARBA00023303"/>
    </source>
</evidence>
<dbReference type="OrthoDB" id="10025005at2759"/>
<dbReference type="PRINTS" id="PR01491">
    <property type="entry name" value="KVCHANNEL"/>
</dbReference>
<dbReference type="Gene3D" id="1.20.120.350">
    <property type="entry name" value="Voltage-gated potassium channels. Chain C"/>
    <property type="match status" value="1"/>
</dbReference>
<feature type="transmembrane region" description="Helical" evidence="12">
    <location>
        <begin position="341"/>
        <end position="364"/>
    </location>
</feature>
<dbReference type="InterPro" id="IPR011333">
    <property type="entry name" value="SKP1/BTB/POZ_sf"/>
</dbReference>
<evidence type="ECO:0000256" key="3">
    <source>
        <dbReference type="ARBA" id="ARBA00022538"/>
    </source>
</evidence>
<name>A0A6J8E8M1_MYTCO</name>
<dbReference type="PRINTS" id="PR01498">
    <property type="entry name" value="SHAWCHANNEL"/>
</dbReference>
<keyword evidence="9" id="KW-0406">Ion transport</keyword>
<keyword evidence="3" id="KW-0633">Potassium transport</keyword>
<dbReference type="Gene3D" id="3.30.710.10">
    <property type="entry name" value="Potassium Channel Kv1.1, Chain A"/>
    <property type="match status" value="1"/>
</dbReference>
<evidence type="ECO:0000256" key="2">
    <source>
        <dbReference type="ARBA" id="ARBA00022448"/>
    </source>
</evidence>
<dbReference type="GO" id="GO:0005249">
    <property type="term" value="F:voltage-gated potassium channel activity"/>
    <property type="evidence" value="ECO:0007669"/>
    <property type="project" value="InterPro"/>
</dbReference>
<dbReference type="InterPro" id="IPR005821">
    <property type="entry name" value="Ion_trans_dom"/>
</dbReference>
<feature type="transmembrane region" description="Helical" evidence="12">
    <location>
        <begin position="232"/>
        <end position="256"/>
    </location>
</feature>
<feature type="transmembrane region" description="Helical" evidence="12">
    <location>
        <begin position="268"/>
        <end position="286"/>
    </location>
</feature>
<comment type="subcellular location">
    <subcellularLocation>
        <location evidence="1">Membrane</location>
        <topology evidence="1">Multi-pass membrane protein</topology>
    </subcellularLocation>
</comment>
<keyword evidence="8 12" id="KW-1133">Transmembrane helix</keyword>
<dbReference type="InterPro" id="IPR003968">
    <property type="entry name" value="K_chnl_volt-dep_Kv"/>
</dbReference>
<dbReference type="PRINTS" id="PR00169">
    <property type="entry name" value="KCHANNEL"/>
</dbReference>
<protein>
    <submittedName>
        <fullName evidence="14">KCNC1</fullName>
    </submittedName>
</protein>
<keyword evidence="10 12" id="KW-0472">Membrane</keyword>
<dbReference type="FunFam" id="1.10.287.70:FF:000028">
    <property type="entry name" value="potassium voltage-gated channel subfamily D member 3"/>
    <property type="match status" value="1"/>
</dbReference>
<keyword evidence="5" id="KW-0631">Potassium channel</keyword>
<gene>
    <name evidence="14" type="ORF">MCOR_49648</name>
</gene>
<evidence type="ECO:0000256" key="1">
    <source>
        <dbReference type="ARBA" id="ARBA00004141"/>
    </source>
</evidence>
<proteinExistence type="predicted"/>
<dbReference type="AlphaFoldDB" id="A0A6J8E8M1"/>
<sequence length="455" mass="53071">MEEDEITLNVGGTLFVTFRETLSKYPTTKLGSLSDSSPYYRKRKNYYFFDRNPDLFNTILDFYRNDILHFPSHVCSGLWHQELRYWGLSVSAISECCYSTYVKYSNDDIVIQNLRRTLDEGSEFTQGHISLNTSDSKSDLDVSNPSDQSLNLRSKFWRCLSNPRSSTIAQIYNCLYFLMVFLSALLAIFHTVPELRTGDRDFNTDLNRSEIYALLRINTNNRKEVDMGTKEFPLWMISLDLLLAGFFSVELFVRITICPNKKEFFRDWLNIMDVILFVAICIRFTIEQNPEWFLLSYDVVILYGVTYSVTVFRLFRFFRLARQFSGLYVLLLALRSSWKEFILLFCTVLLFALLFASCIFYAEYREPTTFPHMLSGLWWAIITLTTVGYGDHVPKSAGGQLIGSMCATCGIIVLAMPVAMIVANFNDYYQKNKDREKFKELYNFEQKRKLVTMDM</sequence>
<evidence type="ECO:0000256" key="12">
    <source>
        <dbReference type="SAM" id="Phobius"/>
    </source>
</evidence>
<feature type="domain" description="BTB" evidence="13">
    <location>
        <begin position="4"/>
        <end position="104"/>
    </location>
</feature>
<dbReference type="EMBL" id="CACVKT020008728">
    <property type="protein sequence ID" value="CAC5417094.1"/>
    <property type="molecule type" value="Genomic_DNA"/>
</dbReference>
<dbReference type="Proteomes" id="UP000507470">
    <property type="component" value="Unassembled WGS sequence"/>
</dbReference>
<evidence type="ECO:0000256" key="9">
    <source>
        <dbReference type="ARBA" id="ARBA00023065"/>
    </source>
</evidence>
<evidence type="ECO:0000313" key="15">
    <source>
        <dbReference type="Proteomes" id="UP000507470"/>
    </source>
</evidence>
<dbReference type="GO" id="GO:0008076">
    <property type="term" value="C:voltage-gated potassium channel complex"/>
    <property type="evidence" value="ECO:0007669"/>
    <property type="project" value="InterPro"/>
</dbReference>
<feature type="transmembrane region" description="Helical" evidence="12">
    <location>
        <begin position="174"/>
        <end position="192"/>
    </location>
</feature>
<evidence type="ECO:0000256" key="5">
    <source>
        <dbReference type="ARBA" id="ARBA00022826"/>
    </source>
</evidence>
<accession>A0A6J8E8M1</accession>
<keyword evidence="7" id="KW-0630">Potassium</keyword>
<evidence type="ECO:0000259" key="13">
    <source>
        <dbReference type="SMART" id="SM00225"/>
    </source>
</evidence>
<dbReference type="PANTHER" id="PTHR11537:SF254">
    <property type="entry name" value="POTASSIUM VOLTAGE-GATED CHANNEL PROTEIN SHAB"/>
    <property type="match status" value="1"/>
</dbReference>
<reference evidence="14 15" key="1">
    <citation type="submission" date="2020-06" db="EMBL/GenBank/DDBJ databases">
        <authorList>
            <person name="Li R."/>
            <person name="Bekaert M."/>
        </authorList>
    </citation>
    <scope>NUCLEOTIDE SEQUENCE [LARGE SCALE GENOMIC DNA]</scope>
    <source>
        <strain evidence="15">wild</strain>
    </source>
</reference>
<organism evidence="14 15">
    <name type="scientific">Mytilus coruscus</name>
    <name type="common">Sea mussel</name>
    <dbReference type="NCBI Taxonomy" id="42192"/>
    <lineage>
        <taxon>Eukaryota</taxon>
        <taxon>Metazoa</taxon>
        <taxon>Spiralia</taxon>
        <taxon>Lophotrochozoa</taxon>
        <taxon>Mollusca</taxon>
        <taxon>Bivalvia</taxon>
        <taxon>Autobranchia</taxon>
        <taxon>Pteriomorphia</taxon>
        <taxon>Mytilida</taxon>
        <taxon>Mytiloidea</taxon>
        <taxon>Mytilidae</taxon>
        <taxon>Mytilinae</taxon>
        <taxon>Mytilus</taxon>
    </lineage>
</organism>
<feature type="transmembrane region" description="Helical" evidence="12">
    <location>
        <begin position="401"/>
        <end position="423"/>
    </location>
</feature>
<dbReference type="InterPro" id="IPR027359">
    <property type="entry name" value="Volt_channel_dom_sf"/>
</dbReference>
<evidence type="ECO:0000313" key="14">
    <source>
        <dbReference type="EMBL" id="CAC5417094.1"/>
    </source>
</evidence>
<dbReference type="SUPFAM" id="SSF81324">
    <property type="entry name" value="Voltage-gated potassium channels"/>
    <property type="match status" value="1"/>
</dbReference>
<evidence type="ECO:0000256" key="6">
    <source>
        <dbReference type="ARBA" id="ARBA00022882"/>
    </source>
</evidence>
<dbReference type="InterPro" id="IPR000210">
    <property type="entry name" value="BTB/POZ_dom"/>
</dbReference>
<dbReference type="GO" id="GO:0051260">
    <property type="term" value="P:protein homooligomerization"/>
    <property type="evidence" value="ECO:0007669"/>
    <property type="project" value="InterPro"/>
</dbReference>
<dbReference type="Pfam" id="PF02214">
    <property type="entry name" value="BTB_2"/>
    <property type="match status" value="1"/>
</dbReference>
<feature type="transmembrane region" description="Helical" evidence="12">
    <location>
        <begin position="292"/>
        <end position="315"/>
    </location>
</feature>
<keyword evidence="11" id="KW-0407">Ion channel</keyword>
<keyword evidence="2" id="KW-0813">Transport</keyword>
<evidence type="ECO:0000256" key="4">
    <source>
        <dbReference type="ARBA" id="ARBA00022692"/>
    </source>
</evidence>
<dbReference type="InterPro" id="IPR003974">
    <property type="entry name" value="K_chnl_volt-dep_Kv3"/>
</dbReference>
<dbReference type="Pfam" id="PF00520">
    <property type="entry name" value="Ion_trans"/>
    <property type="match status" value="1"/>
</dbReference>
<evidence type="ECO:0000256" key="8">
    <source>
        <dbReference type="ARBA" id="ARBA00022989"/>
    </source>
</evidence>